<protein>
    <submittedName>
        <fullName evidence="1">Uncharacterized protein</fullName>
    </submittedName>
</protein>
<dbReference type="EMBL" id="JBEPMJ010000007">
    <property type="protein sequence ID" value="MET3750104.1"/>
    <property type="molecule type" value="Genomic_DNA"/>
</dbReference>
<accession>A0ABV2M0Z7</accession>
<name>A0ABV2M0Z7_9FIRM</name>
<dbReference type="Proteomes" id="UP001549106">
    <property type="component" value="Unassembled WGS sequence"/>
</dbReference>
<gene>
    <name evidence="1" type="ORF">ABID24_001339</name>
</gene>
<keyword evidence="2" id="KW-1185">Reference proteome</keyword>
<comment type="caution">
    <text evidence="1">The sequence shown here is derived from an EMBL/GenBank/DDBJ whole genome shotgun (WGS) entry which is preliminary data.</text>
</comment>
<organism evidence="1 2">
    <name type="scientific">Blautia caecimuris</name>
    <dbReference type="NCBI Taxonomy" id="1796615"/>
    <lineage>
        <taxon>Bacteria</taxon>
        <taxon>Bacillati</taxon>
        <taxon>Bacillota</taxon>
        <taxon>Clostridia</taxon>
        <taxon>Lachnospirales</taxon>
        <taxon>Lachnospiraceae</taxon>
        <taxon>Blautia</taxon>
    </lineage>
</organism>
<reference evidence="1 2" key="1">
    <citation type="submission" date="2024-06" db="EMBL/GenBank/DDBJ databases">
        <title>Genomic Encyclopedia of Type Strains, Phase IV (KMG-IV): sequencing the most valuable type-strain genomes for metagenomic binning, comparative biology and taxonomic classification.</title>
        <authorList>
            <person name="Goeker M."/>
        </authorList>
    </citation>
    <scope>NUCLEOTIDE SEQUENCE [LARGE SCALE GENOMIC DNA]</scope>
    <source>
        <strain evidence="1 2">DSM 29492</strain>
    </source>
</reference>
<evidence type="ECO:0000313" key="2">
    <source>
        <dbReference type="Proteomes" id="UP001549106"/>
    </source>
</evidence>
<proteinExistence type="predicted"/>
<evidence type="ECO:0000313" key="1">
    <source>
        <dbReference type="EMBL" id="MET3750104.1"/>
    </source>
</evidence>
<sequence>MMEKAGKDRIFLKGKNKKPDIPTCNFKVNGVEWVHKW</sequence>